<feature type="transmembrane region" description="Helical" evidence="1">
    <location>
        <begin position="437"/>
        <end position="457"/>
    </location>
</feature>
<feature type="transmembrane region" description="Helical" evidence="1">
    <location>
        <begin position="525"/>
        <end position="550"/>
    </location>
</feature>
<evidence type="ECO:0000256" key="1">
    <source>
        <dbReference type="SAM" id="Phobius"/>
    </source>
</evidence>
<feature type="transmembrane region" description="Helical" evidence="1">
    <location>
        <begin position="464"/>
        <end position="482"/>
    </location>
</feature>
<feature type="transmembrane region" description="Helical" evidence="1">
    <location>
        <begin position="189"/>
        <end position="205"/>
    </location>
</feature>
<keyword evidence="1" id="KW-0472">Membrane</keyword>
<comment type="caution">
    <text evidence="2">The sequence shown here is derived from an EMBL/GenBank/DDBJ whole genome shotgun (WGS) entry which is preliminary data.</text>
</comment>
<keyword evidence="1" id="KW-0812">Transmembrane</keyword>
<protein>
    <submittedName>
        <fullName evidence="2">AbgT family transporter</fullName>
    </submittedName>
</protein>
<feature type="transmembrane region" description="Helical" evidence="1">
    <location>
        <begin position="356"/>
        <end position="377"/>
    </location>
</feature>
<gene>
    <name evidence="2" type="ORF">GCM10023208_29410</name>
</gene>
<dbReference type="EMBL" id="BAABHV010000021">
    <property type="protein sequence ID" value="GAA5060706.1"/>
    <property type="molecule type" value="Genomic_DNA"/>
</dbReference>
<feature type="transmembrane region" description="Helical" evidence="1">
    <location>
        <begin position="494"/>
        <end position="513"/>
    </location>
</feature>
<proteinExistence type="predicted"/>
<reference evidence="3" key="1">
    <citation type="journal article" date="2019" name="Int. J. Syst. Evol. Microbiol.">
        <title>The Global Catalogue of Microorganisms (GCM) 10K type strain sequencing project: providing services to taxonomists for standard genome sequencing and annotation.</title>
        <authorList>
            <consortium name="The Broad Institute Genomics Platform"/>
            <consortium name="The Broad Institute Genome Sequencing Center for Infectious Disease"/>
            <person name="Wu L."/>
            <person name="Ma J."/>
        </authorList>
    </citation>
    <scope>NUCLEOTIDE SEQUENCE [LARGE SCALE GENOMIC DNA]</scope>
    <source>
        <strain evidence="3">JCM 18014</strain>
    </source>
</reference>
<feature type="transmembrane region" description="Helical" evidence="1">
    <location>
        <begin position="131"/>
        <end position="150"/>
    </location>
</feature>
<keyword evidence="3" id="KW-1185">Reference proteome</keyword>
<dbReference type="PANTHER" id="PTHR30282:SF0">
    <property type="entry name" value="P-AMINOBENZOYL-GLUTAMATE TRANSPORT PROTEIN"/>
    <property type="match status" value="1"/>
</dbReference>
<keyword evidence="1" id="KW-1133">Transmembrane helix</keyword>
<dbReference type="InterPro" id="IPR004697">
    <property type="entry name" value="AbgT"/>
</dbReference>
<accession>A0ABP9KKD5</accession>
<dbReference type="Pfam" id="PF03806">
    <property type="entry name" value="ABG_transport"/>
    <property type="match status" value="1"/>
</dbReference>
<dbReference type="Proteomes" id="UP001500518">
    <property type="component" value="Unassembled WGS sequence"/>
</dbReference>
<evidence type="ECO:0000313" key="2">
    <source>
        <dbReference type="EMBL" id="GAA5060706.1"/>
    </source>
</evidence>
<feature type="transmembrane region" description="Helical" evidence="1">
    <location>
        <begin position="398"/>
        <end position="417"/>
    </location>
</feature>
<feature type="transmembrane region" description="Helical" evidence="1">
    <location>
        <begin position="260"/>
        <end position="278"/>
    </location>
</feature>
<dbReference type="PANTHER" id="PTHR30282">
    <property type="entry name" value="P-AMINOBENZOYL GLUTAMATE TRANSPORTER"/>
    <property type="match status" value="1"/>
</dbReference>
<organism evidence="2 3">
    <name type="scientific">Erythrobacter westpacificensis</name>
    <dbReference type="NCBI Taxonomy" id="1055231"/>
    <lineage>
        <taxon>Bacteria</taxon>
        <taxon>Pseudomonadati</taxon>
        <taxon>Pseudomonadota</taxon>
        <taxon>Alphaproteobacteria</taxon>
        <taxon>Sphingomonadales</taxon>
        <taxon>Erythrobacteraceae</taxon>
        <taxon>Erythrobacter/Porphyrobacter group</taxon>
        <taxon>Erythrobacter</taxon>
    </lineage>
</organism>
<name>A0ABP9KKD5_9SPHN</name>
<feature type="transmembrane region" description="Helical" evidence="1">
    <location>
        <begin position="319"/>
        <end position="336"/>
    </location>
</feature>
<feature type="transmembrane region" description="Helical" evidence="1">
    <location>
        <begin position="72"/>
        <end position="91"/>
    </location>
</feature>
<sequence>MAARIRVSVIAGKMGRLASPLKSTGPREGRVTVCALSGGGFDGGNSDTSSANRLSRLGGENRQSSARSRVSFLWFILALVAISVVAAWAGWSAPHPVEIDPDTGTNRIIAVESLISAQNLRRLLTEMPETFTHFPPLGYVLTVMLGAGVAERSGLFATAMRASMAKVSAFWLTPAVALVSMMGNHAADAAFVVMIPLAGIIYHAAGRHPLVGIAASFAAVSGGFSANLLPGQLDALLLGITEASVNTVFEGWTANIAGNWYFIAAMTIIYLPVIWYVTDRMIEPRLSGYALDGSAMEAEKDAGEQTATSPEERRGLKHAGLVVLALVALWAMLVLMPDAPLVDPDAPPEGRLTPFYRSLLPFFLLVFLLPGWAYGRAAGTIRSQADLVEMMAGAMKDMGYYMVLAFAAAHFVAMFAWSNMGLVLAVDGADALRASGLPSWAMLLGVLIFGATLNLLIGSASAKWAVLGPVMVPMLMLLGLSPEMTTAAYRVGDSGTNIITPLMPYFPLVLVFCQRWTKEFGLGSLTATMMPYALGIMVTGMMLTAGWVILDLPLGPGAQVFMDVPAAVTIGE</sequence>
<evidence type="ECO:0000313" key="3">
    <source>
        <dbReference type="Proteomes" id="UP001500518"/>
    </source>
</evidence>